<gene>
    <name evidence="2" type="ORF">BYL167_LOCUS41768</name>
</gene>
<evidence type="ECO:0000313" key="2">
    <source>
        <dbReference type="EMBL" id="CAF4640975.1"/>
    </source>
</evidence>
<dbReference type="Proteomes" id="UP000681967">
    <property type="component" value="Unassembled WGS sequence"/>
</dbReference>
<evidence type="ECO:0000313" key="3">
    <source>
        <dbReference type="Proteomes" id="UP000681967"/>
    </source>
</evidence>
<protein>
    <submittedName>
        <fullName evidence="2">Uncharacterized protein</fullName>
    </submittedName>
</protein>
<feature type="compositionally biased region" description="Polar residues" evidence="1">
    <location>
        <begin position="264"/>
        <end position="286"/>
    </location>
</feature>
<dbReference type="AlphaFoldDB" id="A0A8S2ZNB3"/>
<proteinExistence type="predicted"/>
<comment type="caution">
    <text evidence="2">The sequence shown here is derived from an EMBL/GenBank/DDBJ whole genome shotgun (WGS) entry which is preliminary data.</text>
</comment>
<organism evidence="2 3">
    <name type="scientific">Rotaria magnacalcarata</name>
    <dbReference type="NCBI Taxonomy" id="392030"/>
    <lineage>
        <taxon>Eukaryota</taxon>
        <taxon>Metazoa</taxon>
        <taxon>Spiralia</taxon>
        <taxon>Gnathifera</taxon>
        <taxon>Rotifera</taxon>
        <taxon>Eurotatoria</taxon>
        <taxon>Bdelloidea</taxon>
        <taxon>Philodinida</taxon>
        <taxon>Philodinidae</taxon>
        <taxon>Rotaria</taxon>
    </lineage>
</organism>
<evidence type="ECO:0000256" key="1">
    <source>
        <dbReference type="SAM" id="MobiDB-lite"/>
    </source>
</evidence>
<dbReference type="EMBL" id="CAJOBH010106723">
    <property type="protein sequence ID" value="CAF4640975.1"/>
    <property type="molecule type" value="Genomic_DNA"/>
</dbReference>
<feature type="compositionally biased region" description="Low complexity" evidence="1">
    <location>
        <begin position="302"/>
        <end position="312"/>
    </location>
</feature>
<feature type="region of interest" description="Disordered" evidence="1">
    <location>
        <begin position="264"/>
        <end position="312"/>
    </location>
</feature>
<reference evidence="2" key="1">
    <citation type="submission" date="2021-02" db="EMBL/GenBank/DDBJ databases">
        <authorList>
            <person name="Nowell W R."/>
        </authorList>
    </citation>
    <scope>NUCLEOTIDE SEQUENCE</scope>
</reference>
<sequence>MRCSYLRTLRLFPPDARWALLSKNDPPKKPEQFCTITLTESQLNDIARRDKLQRLRAQEDHANRNNENPIITIISSPIESNSILSSTTLSSIQSNQIEEQQSINENESSASDLLKDHIDSDHVRRQKMVSLLSVTKQTLINSSPIAQSYQQQRSLPYPTLPVATSTRNGDGYFSRLTNLSAISEPNIVDLNLVDCMKKIGEFSPNHQKFNGNQRLRKSLLHNLDNGKYITLSDANPMTQTILERVHGSNSMITLRQTSILNNNNIRQNSSDSNSLNGTNSLETNIPRQRHKSNGDEYDDNESTSSESSSTKSSHTIAISLSSSPINKSSAAALRVAASLFHDGKRQLSRLVNRSFLRKNGKKFLHGHNDVVDMDEEEEDGERLLINDGSNGDLKYKSRNLKEQPQFDKTQLLQTIVNAHNGPIWCM</sequence>
<name>A0A8S2ZNB3_9BILA</name>
<feature type="non-terminal residue" evidence="2">
    <location>
        <position position="1"/>
    </location>
</feature>
<accession>A0A8S2ZNB3</accession>